<evidence type="ECO:0000313" key="2">
    <source>
        <dbReference type="EMBL" id="KAJ7740188.1"/>
    </source>
</evidence>
<dbReference type="EMBL" id="JARJLG010000128">
    <property type="protein sequence ID" value="KAJ7740188.1"/>
    <property type="molecule type" value="Genomic_DNA"/>
</dbReference>
<reference evidence="2" key="1">
    <citation type="submission" date="2023-03" db="EMBL/GenBank/DDBJ databases">
        <title>Massive genome expansion in bonnet fungi (Mycena s.s.) driven by repeated elements and novel gene families across ecological guilds.</title>
        <authorList>
            <consortium name="Lawrence Berkeley National Laboratory"/>
            <person name="Harder C.B."/>
            <person name="Miyauchi S."/>
            <person name="Viragh M."/>
            <person name="Kuo A."/>
            <person name="Thoen E."/>
            <person name="Andreopoulos B."/>
            <person name="Lu D."/>
            <person name="Skrede I."/>
            <person name="Drula E."/>
            <person name="Henrissat B."/>
            <person name="Morin E."/>
            <person name="Kohler A."/>
            <person name="Barry K."/>
            <person name="LaButti K."/>
            <person name="Morin E."/>
            <person name="Salamov A."/>
            <person name="Lipzen A."/>
            <person name="Mereny Z."/>
            <person name="Hegedus B."/>
            <person name="Baldrian P."/>
            <person name="Stursova M."/>
            <person name="Weitz H."/>
            <person name="Taylor A."/>
            <person name="Grigoriev I.V."/>
            <person name="Nagy L.G."/>
            <person name="Martin F."/>
            <person name="Kauserud H."/>
        </authorList>
    </citation>
    <scope>NUCLEOTIDE SEQUENCE</scope>
    <source>
        <strain evidence="2">CBHHK188m</strain>
    </source>
</reference>
<keyword evidence="3" id="KW-1185">Reference proteome</keyword>
<gene>
    <name evidence="2" type="ORF">DFH07DRAFT_965372</name>
</gene>
<evidence type="ECO:0000313" key="3">
    <source>
        <dbReference type="Proteomes" id="UP001215280"/>
    </source>
</evidence>
<accession>A0AAD7ICT7</accession>
<keyword evidence="1" id="KW-0175">Coiled coil</keyword>
<feature type="coiled-coil region" evidence="1">
    <location>
        <begin position="19"/>
        <end position="46"/>
    </location>
</feature>
<dbReference type="Proteomes" id="UP001215280">
    <property type="component" value="Unassembled WGS sequence"/>
</dbReference>
<evidence type="ECO:0000256" key="1">
    <source>
        <dbReference type="SAM" id="Coils"/>
    </source>
</evidence>
<proteinExistence type="predicted"/>
<name>A0AAD7ICT7_9AGAR</name>
<sequence length="174" mass="20145">MDGTAQTSVAPSAASAHAIAQAKYRLKNAEAERLKAKSRMQKLREARKRGAVAPTEEVRNSHEFREFREYMDTLVHVWIDFDDTDPEEVAQWEEFLATNPSTLDLEPFDISIVEEMWQERDSVFPEWREELADYRDFVNETTAQERGERLKRVRAEMVALNMIGPRLIRAPGGF</sequence>
<comment type="caution">
    <text evidence="2">The sequence shown here is derived from an EMBL/GenBank/DDBJ whole genome shotgun (WGS) entry which is preliminary data.</text>
</comment>
<dbReference type="AlphaFoldDB" id="A0AAD7ICT7"/>
<organism evidence="2 3">
    <name type="scientific">Mycena maculata</name>
    <dbReference type="NCBI Taxonomy" id="230809"/>
    <lineage>
        <taxon>Eukaryota</taxon>
        <taxon>Fungi</taxon>
        <taxon>Dikarya</taxon>
        <taxon>Basidiomycota</taxon>
        <taxon>Agaricomycotina</taxon>
        <taxon>Agaricomycetes</taxon>
        <taxon>Agaricomycetidae</taxon>
        <taxon>Agaricales</taxon>
        <taxon>Marasmiineae</taxon>
        <taxon>Mycenaceae</taxon>
        <taxon>Mycena</taxon>
    </lineage>
</organism>
<protein>
    <submittedName>
        <fullName evidence="2">Uncharacterized protein</fullName>
    </submittedName>
</protein>